<accession>A0ABW0ZQJ4</accession>
<keyword evidence="3" id="KW-1185">Reference proteome</keyword>
<evidence type="ECO:0000256" key="1">
    <source>
        <dbReference type="SAM" id="Phobius"/>
    </source>
</evidence>
<dbReference type="InterPro" id="IPR011043">
    <property type="entry name" value="Gal_Oxase/kelch_b-propeller"/>
</dbReference>
<dbReference type="SUPFAM" id="SSF50965">
    <property type="entry name" value="Galactose oxidase, central domain"/>
    <property type="match status" value="1"/>
</dbReference>
<keyword evidence="1" id="KW-0812">Transmembrane</keyword>
<proteinExistence type="predicted"/>
<dbReference type="EMBL" id="JBHSON010000004">
    <property type="protein sequence ID" value="MFC5744673.1"/>
    <property type="molecule type" value="Genomic_DNA"/>
</dbReference>
<keyword evidence="1" id="KW-0472">Membrane</keyword>
<name>A0ABW0ZQJ4_9ACTN</name>
<dbReference type="Proteomes" id="UP001596074">
    <property type="component" value="Unassembled WGS sequence"/>
</dbReference>
<gene>
    <name evidence="2" type="ORF">ACFPZN_03480</name>
</gene>
<evidence type="ECO:0008006" key="4">
    <source>
        <dbReference type="Google" id="ProtNLM"/>
    </source>
</evidence>
<sequence>MTTPGHSCQRFHESERPADRARFSPVTAFLDLRGSGGRKDGGMSRAFALHAALTAAVLGLGVGIAPAAASDTTGAAPADTARTPAWRIADIKDRGHYDWLDEVVATGPANAWAFGGSLSDAGSVPTAERWNGTSWKKVPLPAGLERPISAANASGPRNVWAFGGSDFAGEAFALRWNGRTWSVSKRWPSGELITDAVVLSRRDVWVFGGSRVGPGVGTWRFDGRTWTQVETPPGTLAGADAVAADDIWAVGTAPTGYDMVAHWDGRTWSKVDLPDLPEEDDHSVGFFDIRAQSPHDVWVVGFEYQASEENYTETPLALHFDGTSWRRVQVPDIGARSLRQAIPDGRGGVWFISGTDQPYEAPELLHYANGRWTTARPQRPDGKAVLVYDLTTVPRSPRLWAVGEVFPVDRASADSAIWKHGRLTR</sequence>
<dbReference type="RefSeq" id="WP_378280044.1">
    <property type="nucleotide sequence ID" value="NZ_JBHSON010000004.1"/>
</dbReference>
<evidence type="ECO:0000313" key="3">
    <source>
        <dbReference type="Proteomes" id="UP001596074"/>
    </source>
</evidence>
<comment type="caution">
    <text evidence="2">The sequence shown here is derived from an EMBL/GenBank/DDBJ whole genome shotgun (WGS) entry which is preliminary data.</text>
</comment>
<feature type="transmembrane region" description="Helical" evidence="1">
    <location>
        <begin position="47"/>
        <end position="69"/>
    </location>
</feature>
<evidence type="ECO:0000313" key="2">
    <source>
        <dbReference type="EMBL" id="MFC5744673.1"/>
    </source>
</evidence>
<organism evidence="2 3">
    <name type="scientific">Actinomadura rugatobispora</name>
    <dbReference type="NCBI Taxonomy" id="1994"/>
    <lineage>
        <taxon>Bacteria</taxon>
        <taxon>Bacillati</taxon>
        <taxon>Actinomycetota</taxon>
        <taxon>Actinomycetes</taxon>
        <taxon>Streptosporangiales</taxon>
        <taxon>Thermomonosporaceae</taxon>
        <taxon>Actinomadura</taxon>
    </lineage>
</organism>
<protein>
    <recommendedName>
        <fullName evidence="4">Galactose oxidase</fullName>
    </recommendedName>
</protein>
<keyword evidence="1" id="KW-1133">Transmembrane helix</keyword>
<reference evidence="3" key="1">
    <citation type="journal article" date="2019" name="Int. J. Syst. Evol. Microbiol.">
        <title>The Global Catalogue of Microorganisms (GCM) 10K type strain sequencing project: providing services to taxonomists for standard genome sequencing and annotation.</title>
        <authorList>
            <consortium name="The Broad Institute Genomics Platform"/>
            <consortium name="The Broad Institute Genome Sequencing Center for Infectious Disease"/>
            <person name="Wu L."/>
            <person name="Ma J."/>
        </authorList>
    </citation>
    <scope>NUCLEOTIDE SEQUENCE [LARGE SCALE GENOMIC DNA]</scope>
    <source>
        <strain evidence="3">KCTC 42087</strain>
    </source>
</reference>